<evidence type="ECO:0000313" key="2">
    <source>
        <dbReference type="EMBL" id="GAA1974167.1"/>
    </source>
</evidence>
<proteinExistence type="predicted"/>
<dbReference type="SUPFAM" id="SSF52821">
    <property type="entry name" value="Rhodanese/Cell cycle control phosphatase"/>
    <property type="match status" value="1"/>
</dbReference>
<dbReference type="PROSITE" id="PS50206">
    <property type="entry name" value="RHODANESE_3"/>
    <property type="match status" value="1"/>
</dbReference>
<protein>
    <submittedName>
        <fullName evidence="2">Rhodanese-like domain-containing protein</fullName>
    </submittedName>
</protein>
<evidence type="ECO:0000313" key="3">
    <source>
        <dbReference type="Proteomes" id="UP001501116"/>
    </source>
</evidence>
<dbReference type="EMBL" id="BAAANN010000025">
    <property type="protein sequence ID" value="GAA1974167.1"/>
    <property type="molecule type" value="Genomic_DNA"/>
</dbReference>
<reference evidence="2 3" key="1">
    <citation type="journal article" date="2019" name="Int. J. Syst. Evol. Microbiol.">
        <title>The Global Catalogue of Microorganisms (GCM) 10K type strain sequencing project: providing services to taxonomists for standard genome sequencing and annotation.</title>
        <authorList>
            <consortium name="The Broad Institute Genomics Platform"/>
            <consortium name="The Broad Institute Genome Sequencing Center for Infectious Disease"/>
            <person name="Wu L."/>
            <person name="Ma J."/>
        </authorList>
    </citation>
    <scope>NUCLEOTIDE SEQUENCE [LARGE SCALE GENOMIC DNA]</scope>
    <source>
        <strain evidence="2 3">JCM 14545</strain>
    </source>
</reference>
<dbReference type="Gene3D" id="3.40.250.10">
    <property type="entry name" value="Rhodanese-like domain"/>
    <property type="match status" value="1"/>
</dbReference>
<feature type="domain" description="Rhodanese" evidence="1">
    <location>
        <begin position="31"/>
        <end position="132"/>
    </location>
</feature>
<dbReference type="Proteomes" id="UP001501116">
    <property type="component" value="Unassembled WGS sequence"/>
</dbReference>
<accession>A0ABN2RSI7</accession>
<sequence length="148" mass="16084">MTAYEDLISRKLAEATTGLRRYRPDEAADAVRRGALLVDLRPLEYRLRGGEIAGAVAVSRHVLEWRLDVTSRWRLKELAEGDLGREIILVCNEGYTSSLAARQVRDLLGLTAVGDVEGGFAAWKAAGLPVTPRVVPVKEPDVSTGVCG</sequence>
<name>A0ABN2RSI7_9PSEU</name>
<dbReference type="SMART" id="SM00450">
    <property type="entry name" value="RHOD"/>
    <property type="match status" value="1"/>
</dbReference>
<gene>
    <name evidence="2" type="ORF">GCM10009754_56540</name>
</gene>
<evidence type="ECO:0000259" key="1">
    <source>
        <dbReference type="PROSITE" id="PS50206"/>
    </source>
</evidence>
<comment type="caution">
    <text evidence="2">The sequence shown here is derived from an EMBL/GenBank/DDBJ whole genome shotgun (WGS) entry which is preliminary data.</text>
</comment>
<dbReference type="Pfam" id="PF00581">
    <property type="entry name" value="Rhodanese"/>
    <property type="match status" value="1"/>
</dbReference>
<keyword evidence="3" id="KW-1185">Reference proteome</keyword>
<dbReference type="InterPro" id="IPR036873">
    <property type="entry name" value="Rhodanese-like_dom_sf"/>
</dbReference>
<dbReference type="InterPro" id="IPR001763">
    <property type="entry name" value="Rhodanese-like_dom"/>
</dbReference>
<organism evidence="2 3">
    <name type="scientific">Amycolatopsis minnesotensis</name>
    <dbReference type="NCBI Taxonomy" id="337894"/>
    <lineage>
        <taxon>Bacteria</taxon>
        <taxon>Bacillati</taxon>
        <taxon>Actinomycetota</taxon>
        <taxon>Actinomycetes</taxon>
        <taxon>Pseudonocardiales</taxon>
        <taxon>Pseudonocardiaceae</taxon>
        <taxon>Amycolatopsis</taxon>
    </lineage>
</organism>
<dbReference type="RefSeq" id="WP_344425349.1">
    <property type="nucleotide sequence ID" value="NZ_BAAANN010000025.1"/>
</dbReference>